<evidence type="ECO:0000313" key="2">
    <source>
        <dbReference type="Proteomes" id="UP001168096"/>
    </source>
</evidence>
<dbReference type="Proteomes" id="UP001168096">
    <property type="component" value="Unassembled WGS sequence"/>
</dbReference>
<reference evidence="1" key="1">
    <citation type="submission" date="2024-11" db="EMBL/GenBank/DDBJ databases">
        <title>Description of Massilia orientalis sp. nov., isolated from rhizosphere soil of Ageratina adenophora.</title>
        <authorList>
            <person name="Wang Y."/>
        </authorList>
    </citation>
    <scope>NUCLEOTIDE SEQUENCE</scope>
    <source>
        <strain evidence="1">YIM B02787</strain>
    </source>
</reference>
<accession>A0ACC7MJR4</accession>
<evidence type="ECO:0000313" key="1">
    <source>
        <dbReference type="EMBL" id="MFJ1472388.1"/>
    </source>
</evidence>
<sequence length="382" mass="41411">MQPDAATQQDLNARLTRVEGYLRSDPSNIELLGMAIDLSLALGDAGRAAAHAASARERHPSNPFVEYRYGHTLIAQGKWAEAAPLFAALLEAHPHVNVAYSLADCQLREGEYAAALDTLAPFRDDPSLPPEAITLMLRAMHHLGDFEGASVLVEAHKGRMGNDVDFLAAASLLHLDNGQVEQAAALSERVLAGGQRPVEALVTSGTIALARTDTDLAIARFNEVLANNPSEGRSWSGLGTASLLRRDLPGARAQLGQAVRFMPTHIGSWHALGWCQLFESEYVAAKQSFSIALELDRNFSESHGAMAVVAAYKGERDSAKQAIERALRLDPTCLSARYAQMVMNGQTSDPERFKAIAYRFLAGRKTLSGEAVTDVVERMLRR</sequence>
<gene>
    <name evidence="1" type="ORF">QPK29_032135</name>
</gene>
<proteinExistence type="predicted"/>
<name>A0ACC7MJR4_9BURK</name>
<protein>
    <submittedName>
        <fullName evidence="1">Tetratricopeptide repeat protein</fullName>
    </submittedName>
</protein>
<comment type="caution">
    <text evidence="1">The sequence shown here is derived from an EMBL/GenBank/DDBJ whole genome shotgun (WGS) entry which is preliminary data.</text>
</comment>
<organism evidence="1 2">
    <name type="scientific">Massilia orientalis</name>
    <dbReference type="NCBI Taxonomy" id="3050128"/>
    <lineage>
        <taxon>Bacteria</taxon>
        <taxon>Pseudomonadati</taxon>
        <taxon>Pseudomonadota</taxon>
        <taxon>Betaproteobacteria</taxon>
        <taxon>Burkholderiales</taxon>
        <taxon>Oxalobacteraceae</taxon>
        <taxon>Telluria group</taxon>
        <taxon>Massilia</taxon>
    </lineage>
</organism>
<keyword evidence="2" id="KW-1185">Reference proteome</keyword>
<dbReference type="EMBL" id="JASNRB020000044">
    <property type="protein sequence ID" value="MFJ1472388.1"/>
    <property type="molecule type" value="Genomic_DNA"/>
</dbReference>